<proteinExistence type="predicted"/>
<protein>
    <submittedName>
        <fullName evidence="1">CLUMA_CG001728, isoform A</fullName>
    </submittedName>
    <submittedName>
        <fullName evidence="2">CLUMA_CG001752, isoform A</fullName>
    </submittedName>
</protein>
<evidence type="ECO:0000313" key="1">
    <source>
        <dbReference type="EMBL" id="CRK87942.1"/>
    </source>
</evidence>
<reference evidence="1 3" key="1">
    <citation type="submission" date="2015-04" db="EMBL/GenBank/DDBJ databases">
        <authorList>
            <person name="Syromyatnikov M.Y."/>
            <person name="Popov V.N."/>
        </authorList>
    </citation>
    <scope>NUCLEOTIDE SEQUENCE [LARGE SCALE GENOMIC DNA]</scope>
</reference>
<keyword evidence="3" id="KW-1185">Reference proteome</keyword>
<accession>A0A1J1HN98</accession>
<dbReference type="AlphaFoldDB" id="A0A1J1HN98"/>
<dbReference type="EMBL" id="CVRI01000006">
    <property type="protein sequence ID" value="CRK87942.1"/>
    <property type="molecule type" value="Genomic_DNA"/>
</dbReference>
<evidence type="ECO:0000313" key="2">
    <source>
        <dbReference type="EMBL" id="CRK87966.1"/>
    </source>
</evidence>
<sequence length="99" mass="11113">MRTSVKRQSEFHFAARSKRKRNLLMFSSRDGKSTGKKLFARVDGNFIIAKVDLCEMAALGRINAHCGNLIPEQSLAVKKYTNGLGVVNNYKSQHDIRAT</sequence>
<dbReference type="Proteomes" id="UP000183832">
    <property type="component" value="Unassembled WGS sequence"/>
</dbReference>
<evidence type="ECO:0000313" key="3">
    <source>
        <dbReference type="Proteomes" id="UP000183832"/>
    </source>
</evidence>
<name>A0A1J1HN98_9DIPT</name>
<organism evidence="1 3">
    <name type="scientific">Clunio marinus</name>
    <dbReference type="NCBI Taxonomy" id="568069"/>
    <lineage>
        <taxon>Eukaryota</taxon>
        <taxon>Metazoa</taxon>
        <taxon>Ecdysozoa</taxon>
        <taxon>Arthropoda</taxon>
        <taxon>Hexapoda</taxon>
        <taxon>Insecta</taxon>
        <taxon>Pterygota</taxon>
        <taxon>Neoptera</taxon>
        <taxon>Endopterygota</taxon>
        <taxon>Diptera</taxon>
        <taxon>Nematocera</taxon>
        <taxon>Chironomoidea</taxon>
        <taxon>Chironomidae</taxon>
        <taxon>Clunio</taxon>
    </lineage>
</organism>
<gene>
    <name evidence="1" type="ORF">CLUMA_CG001728</name>
    <name evidence="2" type="ORF">CLUMA_CG001752</name>
</gene>
<dbReference type="EMBL" id="CVRI01000006">
    <property type="protein sequence ID" value="CRK87966.1"/>
    <property type="molecule type" value="Genomic_DNA"/>
</dbReference>